<dbReference type="Proteomes" id="UP000317303">
    <property type="component" value="Unassembled WGS sequence"/>
</dbReference>
<evidence type="ECO:0000313" key="5">
    <source>
        <dbReference type="EMBL" id="TWH22959.1"/>
    </source>
</evidence>
<dbReference type="InterPro" id="IPR050204">
    <property type="entry name" value="AraC_XylS_family_regulators"/>
</dbReference>
<evidence type="ECO:0000256" key="1">
    <source>
        <dbReference type="ARBA" id="ARBA00023015"/>
    </source>
</evidence>
<dbReference type="PANTHER" id="PTHR46796">
    <property type="entry name" value="HTH-TYPE TRANSCRIPTIONAL ACTIVATOR RHAS-RELATED"/>
    <property type="match status" value="1"/>
</dbReference>
<dbReference type="GO" id="GO:0003700">
    <property type="term" value="F:DNA-binding transcription factor activity"/>
    <property type="evidence" value="ECO:0007669"/>
    <property type="project" value="InterPro"/>
</dbReference>
<keyword evidence="1" id="KW-0805">Transcription regulation</keyword>
<keyword evidence="2 5" id="KW-0238">DNA-binding</keyword>
<accession>A0A660CMN7</accession>
<dbReference type="PANTHER" id="PTHR46796:SF15">
    <property type="entry name" value="BLL1074 PROTEIN"/>
    <property type="match status" value="1"/>
</dbReference>
<dbReference type="SUPFAM" id="SSF46689">
    <property type="entry name" value="Homeodomain-like"/>
    <property type="match status" value="1"/>
</dbReference>
<sequence length="269" mass="28925">MARPHPRLRPWVTRYVGYAHAVAAGGVHRGLPSGHLTLNISLGAPVHVVGMPRADQSPGRFQALLGGLHTAPALIARDDAEYGVELALEPLGVAALTGLPSAELAGHVVDLADLPRPAWAGLADRLAALPDWPSRFALLDRLLGGLLGAAVRESAPPPDVEWAWRRIRRSGGTVRVETLAAELGWSRRHFGERFRRGVGLTPKQAARVVRFERAGALLRRGERLADIAAVCGFADQAHLTGEWRALAGCPPTTWLAEEQPPDERPHGAR</sequence>
<dbReference type="RefSeq" id="WP_246134866.1">
    <property type="nucleotide sequence ID" value="NZ_JOIJ01000004.1"/>
</dbReference>
<keyword evidence="6" id="KW-1185">Reference proteome</keyword>
<protein>
    <submittedName>
        <fullName evidence="5">AraC-like DNA-binding protein</fullName>
    </submittedName>
</protein>
<dbReference type="EMBL" id="VLJV01000001">
    <property type="protein sequence ID" value="TWH22959.1"/>
    <property type="molecule type" value="Genomic_DNA"/>
</dbReference>
<evidence type="ECO:0000256" key="3">
    <source>
        <dbReference type="ARBA" id="ARBA00023163"/>
    </source>
</evidence>
<dbReference type="GO" id="GO:0043565">
    <property type="term" value="F:sequence-specific DNA binding"/>
    <property type="evidence" value="ECO:0007669"/>
    <property type="project" value="InterPro"/>
</dbReference>
<dbReference type="Gene3D" id="1.10.10.60">
    <property type="entry name" value="Homeodomain-like"/>
    <property type="match status" value="1"/>
</dbReference>
<gene>
    <name evidence="5" type="ORF">JD82_04851</name>
</gene>
<keyword evidence="3" id="KW-0804">Transcription</keyword>
<dbReference type="InterPro" id="IPR009057">
    <property type="entry name" value="Homeodomain-like_sf"/>
</dbReference>
<comment type="caution">
    <text evidence="5">The sequence shown here is derived from an EMBL/GenBank/DDBJ whole genome shotgun (WGS) entry which is preliminary data.</text>
</comment>
<feature type="domain" description="HTH araC/xylS-type" evidence="4">
    <location>
        <begin position="157"/>
        <end position="257"/>
    </location>
</feature>
<dbReference type="SMART" id="SM00342">
    <property type="entry name" value="HTH_ARAC"/>
    <property type="match status" value="1"/>
</dbReference>
<evidence type="ECO:0000259" key="4">
    <source>
        <dbReference type="PROSITE" id="PS01124"/>
    </source>
</evidence>
<name>A0A660CMN7_9PSEU</name>
<evidence type="ECO:0000313" key="6">
    <source>
        <dbReference type="Proteomes" id="UP000317303"/>
    </source>
</evidence>
<evidence type="ECO:0000256" key="2">
    <source>
        <dbReference type="ARBA" id="ARBA00023125"/>
    </source>
</evidence>
<dbReference type="InterPro" id="IPR018060">
    <property type="entry name" value="HTH_AraC"/>
</dbReference>
<proteinExistence type="predicted"/>
<dbReference type="PROSITE" id="PS01124">
    <property type="entry name" value="HTH_ARAC_FAMILY_2"/>
    <property type="match status" value="1"/>
</dbReference>
<organism evidence="5 6">
    <name type="scientific">Prauserella rugosa</name>
    <dbReference type="NCBI Taxonomy" id="43354"/>
    <lineage>
        <taxon>Bacteria</taxon>
        <taxon>Bacillati</taxon>
        <taxon>Actinomycetota</taxon>
        <taxon>Actinomycetes</taxon>
        <taxon>Pseudonocardiales</taxon>
        <taxon>Pseudonocardiaceae</taxon>
        <taxon>Prauserella</taxon>
    </lineage>
</organism>
<dbReference type="Pfam" id="PF12833">
    <property type="entry name" value="HTH_18"/>
    <property type="match status" value="1"/>
</dbReference>
<dbReference type="AlphaFoldDB" id="A0A660CMN7"/>
<reference evidence="5 6" key="1">
    <citation type="submission" date="2019-07" db="EMBL/GenBank/DDBJ databases">
        <title>R&amp;d 2014.</title>
        <authorList>
            <person name="Klenk H.-P."/>
        </authorList>
    </citation>
    <scope>NUCLEOTIDE SEQUENCE [LARGE SCALE GENOMIC DNA]</scope>
    <source>
        <strain evidence="5 6">DSM 43194</strain>
    </source>
</reference>